<dbReference type="AlphaFoldDB" id="A0A1F6WHK9"/>
<sequence length="82" mass="9489">MNEDKNWWREPLLFSGKISGWIVAPIIGALFLGKYLDKKYDSDPVFFLGLTILAFIISCTGLVRITLKYIKDLEKKQKNNHD</sequence>
<protein>
    <recommendedName>
        <fullName evidence="4">AtpZ/AtpI family protein</fullName>
    </recommendedName>
</protein>
<dbReference type="EMBL" id="MFUH01000032">
    <property type="protein sequence ID" value="OGI81334.1"/>
    <property type="molecule type" value="Genomic_DNA"/>
</dbReference>
<evidence type="ECO:0008006" key="4">
    <source>
        <dbReference type="Google" id="ProtNLM"/>
    </source>
</evidence>
<dbReference type="InterPro" id="IPR032820">
    <property type="entry name" value="ATPase_put"/>
</dbReference>
<dbReference type="Pfam" id="PF09527">
    <property type="entry name" value="ATPase_gene1"/>
    <property type="match status" value="1"/>
</dbReference>
<evidence type="ECO:0000313" key="3">
    <source>
        <dbReference type="Proteomes" id="UP000179880"/>
    </source>
</evidence>
<keyword evidence="1" id="KW-0472">Membrane</keyword>
<gene>
    <name evidence="2" type="ORF">A3B93_01100</name>
</gene>
<comment type="caution">
    <text evidence="2">The sequence shown here is derived from an EMBL/GenBank/DDBJ whole genome shotgun (WGS) entry which is preliminary data.</text>
</comment>
<feature type="transmembrane region" description="Helical" evidence="1">
    <location>
        <begin position="12"/>
        <end position="33"/>
    </location>
</feature>
<feature type="transmembrane region" description="Helical" evidence="1">
    <location>
        <begin position="45"/>
        <end position="67"/>
    </location>
</feature>
<reference evidence="2 3" key="1">
    <citation type="journal article" date="2016" name="Nat. Commun.">
        <title>Thousands of microbial genomes shed light on interconnected biogeochemical processes in an aquifer system.</title>
        <authorList>
            <person name="Anantharaman K."/>
            <person name="Brown C.T."/>
            <person name="Hug L.A."/>
            <person name="Sharon I."/>
            <person name="Castelle C.J."/>
            <person name="Probst A.J."/>
            <person name="Thomas B.C."/>
            <person name="Singh A."/>
            <person name="Wilkins M.J."/>
            <person name="Karaoz U."/>
            <person name="Brodie E.L."/>
            <person name="Williams K.H."/>
            <person name="Hubbard S.S."/>
            <person name="Banfield J.F."/>
        </authorList>
    </citation>
    <scope>NUCLEOTIDE SEQUENCE [LARGE SCALE GENOMIC DNA]</scope>
</reference>
<name>A0A1F6WHK9_9BACT</name>
<evidence type="ECO:0000313" key="2">
    <source>
        <dbReference type="EMBL" id="OGI81334.1"/>
    </source>
</evidence>
<keyword evidence="1" id="KW-1133">Transmembrane helix</keyword>
<evidence type="ECO:0000256" key="1">
    <source>
        <dbReference type="SAM" id="Phobius"/>
    </source>
</evidence>
<dbReference type="Proteomes" id="UP000179880">
    <property type="component" value="Unassembled WGS sequence"/>
</dbReference>
<keyword evidence="1" id="KW-0812">Transmembrane</keyword>
<organism evidence="2 3">
    <name type="scientific">Candidatus Nomurabacteria bacterium RIFCSPHIGHO2_02_FULL_42_24</name>
    <dbReference type="NCBI Taxonomy" id="1801757"/>
    <lineage>
        <taxon>Bacteria</taxon>
        <taxon>Candidatus Nomuraibacteriota</taxon>
    </lineage>
</organism>
<accession>A0A1F6WHK9</accession>
<proteinExistence type="predicted"/>